<keyword evidence="2" id="KW-0808">Transferase</keyword>
<dbReference type="Proteomes" id="UP000885847">
    <property type="component" value="Unassembled WGS sequence"/>
</dbReference>
<reference evidence="2" key="1">
    <citation type="journal article" date="2020" name="mSystems">
        <title>Genome- and Community-Level Interaction Insights into Carbon Utilization and Element Cycling Functions of Hydrothermarchaeota in Hydrothermal Sediment.</title>
        <authorList>
            <person name="Zhou Z."/>
            <person name="Liu Y."/>
            <person name="Xu W."/>
            <person name="Pan J."/>
            <person name="Luo Z.H."/>
            <person name="Li M."/>
        </authorList>
    </citation>
    <scope>NUCLEOTIDE SEQUENCE [LARGE SCALE GENOMIC DNA]</scope>
    <source>
        <strain evidence="2">HyVt-102</strain>
    </source>
</reference>
<evidence type="ECO:0000259" key="1">
    <source>
        <dbReference type="Pfam" id="PF13649"/>
    </source>
</evidence>
<keyword evidence="2" id="KW-0489">Methyltransferase</keyword>
<dbReference type="GO" id="GO:0008168">
    <property type="term" value="F:methyltransferase activity"/>
    <property type="evidence" value="ECO:0007669"/>
    <property type="project" value="UniProtKB-KW"/>
</dbReference>
<sequence length="271" mass="30889">MDKGKNLEDFYNIFPWDSEPESESGKAYYEFTGKMMELALPPEVLKGIKKKNLDILEVCAGAGFGGVALGEYLKKKGFRVKLLMTDLRADALEHAQKFAKRKGLEAEVKVMDALQLKNLKQKFDVVLFWGLSTPHFNPHELLRVFSSFAHLLKRGGFFIMDEADRRGSIFLKTGYKFALGEEKGGRFVMSFHTGYNPYTGMFRRRYVSPDGSNFVQEIYLWGIAEVSAMLSIFFKKVKLLDISAHYIIVSQNPFTGISPEDIKEPVIERLK</sequence>
<organism evidence="2">
    <name type="scientific">candidate division WOR-3 bacterium</name>
    <dbReference type="NCBI Taxonomy" id="2052148"/>
    <lineage>
        <taxon>Bacteria</taxon>
        <taxon>Bacteria division WOR-3</taxon>
    </lineage>
</organism>
<accession>A0A7C0VDJ8</accession>
<dbReference type="InterPro" id="IPR041698">
    <property type="entry name" value="Methyltransf_25"/>
</dbReference>
<dbReference type="GO" id="GO:0032259">
    <property type="term" value="P:methylation"/>
    <property type="evidence" value="ECO:0007669"/>
    <property type="project" value="UniProtKB-KW"/>
</dbReference>
<dbReference type="InterPro" id="IPR029063">
    <property type="entry name" value="SAM-dependent_MTases_sf"/>
</dbReference>
<dbReference type="SUPFAM" id="SSF53335">
    <property type="entry name" value="S-adenosyl-L-methionine-dependent methyltransferases"/>
    <property type="match status" value="1"/>
</dbReference>
<comment type="caution">
    <text evidence="2">The sequence shown here is derived from an EMBL/GenBank/DDBJ whole genome shotgun (WGS) entry which is preliminary data.</text>
</comment>
<name>A0A7C0VDJ8_UNCW3</name>
<dbReference type="CDD" id="cd02440">
    <property type="entry name" value="AdoMet_MTases"/>
    <property type="match status" value="1"/>
</dbReference>
<dbReference type="AlphaFoldDB" id="A0A7C0VDJ8"/>
<dbReference type="EMBL" id="DQWE01000397">
    <property type="protein sequence ID" value="HDI83815.1"/>
    <property type="molecule type" value="Genomic_DNA"/>
</dbReference>
<proteinExistence type="predicted"/>
<protein>
    <submittedName>
        <fullName evidence="2">Class I SAM-dependent methyltransferase</fullName>
    </submittedName>
</protein>
<evidence type="ECO:0000313" key="2">
    <source>
        <dbReference type="EMBL" id="HDI83815.1"/>
    </source>
</evidence>
<gene>
    <name evidence="2" type="ORF">ENF18_08520</name>
</gene>
<dbReference type="Pfam" id="PF13649">
    <property type="entry name" value="Methyltransf_25"/>
    <property type="match status" value="1"/>
</dbReference>
<dbReference type="Gene3D" id="3.40.50.150">
    <property type="entry name" value="Vaccinia Virus protein VP39"/>
    <property type="match status" value="1"/>
</dbReference>
<feature type="domain" description="Methyltransferase" evidence="1">
    <location>
        <begin position="55"/>
        <end position="156"/>
    </location>
</feature>